<evidence type="ECO:0000313" key="3">
    <source>
        <dbReference type="EMBL" id="SDL20655.1"/>
    </source>
</evidence>
<dbReference type="AlphaFoldDB" id="A0A1G9I6I0"/>
<evidence type="ECO:0008006" key="5">
    <source>
        <dbReference type="Google" id="ProtNLM"/>
    </source>
</evidence>
<protein>
    <recommendedName>
        <fullName evidence="5">Twitching motility protein PilT</fullName>
    </recommendedName>
</protein>
<dbReference type="InterPro" id="IPR002782">
    <property type="entry name" value="Mut7-C_RNAse_dom"/>
</dbReference>
<feature type="domain" description="Ubiquitin Mut7-C" evidence="2">
    <location>
        <begin position="2"/>
        <end position="80"/>
    </location>
</feature>
<sequence length="249" mass="29241">MMKSAVFRFYGYLKEILRREHKNGLVEHRFSGKQSVKDRIESMGVPHTEVDLIISAADRNEFLDFSYAVRAGDRLAVYPPPLNLDVNSQRLLQPVPPDPIRFVLDAHLGKLASYLRMMGFDAWYHNDYDDPELARIQKEEERVLLSRDRGLLQRKKVKLGHLIISDDPARQLQEVVARYRLQENINEFGRCPECNSLLKKVDKEQIIDRLKPLTKKYYDNFKLCPGCARIYWRGSHYNNIKKMIDRCCQ</sequence>
<organism evidence="3 4">
    <name type="scientific">Halarsenatibacter silvermanii</name>
    <dbReference type="NCBI Taxonomy" id="321763"/>
    <lineage>
        <taxon>Bacteria</taxon>
        <taxon>Bacillati</taxon>
        <taxon>Bacillota</taxon>
        <taxon>Clostridia</taxon>
        <taxon>Halanaerobiales</taxon>
        <taxon>Halarsenatibacteraceae</taxon>
        <taxon>Halarsenatibacter</taxon>
    </lineage>
</organism>
<proteinExistence type="predicted"/>
<dbReference type="OrthoDB" id="9797655at2"/>
<accession>A0A1G9I6I0</accession>
<evidence type="ECO:0000259" key="2">
    <source>
        <dbReference type="Pfam" id="PF14451"/>
    </source>
</evidence>
<dbReference type="Pfam" id="PF01927">
    <property type="entry name" value="Mut7-C"/>
    <property type="match status" value="1"/>
</dbReference>
<dbReference type="Proteomes" id="UP000199476">
    <property type="component" value="Unassembled WGS sequence"/>
</dbReference>
<dbReference type="STRING" id="321763.SAMN04488692_102125"/>
<dbReference type="EMBL" id="FNGO01000002">
    <property type="protein sequence ID" value="SDL20655.1"/>
    <property type="molecule type" value="Genomic_DNA"/>
</dbReference>
<dbReference type="PANTHER" id="PTHR39081">
    <property type="entry name" value="MUT7-C DOMAIN-CONTAINING PROTEIN"/>
    <property type="match status" value="1"/>
</dbReference>
<dbReference type="PANTHER" id="PTHR39081:SF1">
    <property type="entry name" value="MUT7-C RNASE DOMAIN-CONTAINING PROTEIN"/>
    <property type="match status" value="1"/>
</dbReference>
<evidence type="ECO:0000313" key="4">
    <source>
        <dbReference type="Proteomes" id="UP000199476"/>
    </source>
</evidence>
<feature type="domain" description="Mut7-C RNAse" evidence="1">
    <location>
        <begin position="101"/>
        <end position="244"/>
    </location>
</feature>
<reference evidence="3 4" key="1">
    <citation type="submission" date="2016-10" db="EMBL/GenBank/DDBJ databases">
        <authorList>
            <person name="de Groot N.N."/>
        </authorList>
    </citation>
    <scope>NUCLEOTIDE SEQUENCE [LARGE SCALE GENOMIC DNA]</scope>
    <source>
        <strain evidence="3 4">SLAS-1</strain>
    </source>
</reference>
<keyword evidence="4" id="KW-1185">Reference proteome</keyword>
<gene>
    <name evidence="3" type="ORF">SAMN04488692_102125</name>
</gene>
<evidence type="ECO:0000259" key="1">
    <source>
        <dbReference type="Pfam" id="PF01927"/>
    </source>
</evidence>
<name>A0A1G9I6I0_9FIRM</name>
<dbReference type="Pfam" id="PF14451">
    <property type="entry name" value="Ub-Mut7C"/>
    <property type="match status" value="1"/>
</dbReference>
<dbReference type="InterPro" id="IPR027798">
    <property type="entry name" value="Ub_Mut7C"/>
</dbReference>